<accession>Q30WL6</accession>
<sequence length="153" mass="17761">MQDIYARDLRNSMRRFLEERGGGLAVRLIALWRQWDEVLGPDIAALAIPLGHRKNTLVIGAEDNMAQQDLTYYSQEILERVNAFVGEEHFNRVQVDLLMGKTDLARLKAPTYEVRRWQPPEPENLGGLTEILDPESPVTRCYKKYVRFFKGRE</sequence>
<dbReference type="RefSeq" id="WP_011368887.1">
    <property type="nucleotide sequence ID" value="NC_007519.1"/>
</dbReference>
<organism evidence="1 2">
    <name type="scientific">Oleidesulfovibrio alaskensis (strain ATCC BAA-1058 / DSM 17464 / G20)</name>
    <name type="common">Desulfovibrio alaskensis</name>
    <dbReference type="NCBI Taxonomy" id="207559"/>
    <lineage>
        <taxon>Bacteria</taxon>
        <taxon>Pseudomonadati</taxon>
        <taxon>Thermodesulfobacteriota</taxon>
        <taxon>Desulfovibrionia</taxon>
        <taxon>Desulfovibrionales</taxon>
        <taxon>Desulfovibrionaceae</taxon>
        <taxon>Oleidesulfovibrio</taxon>
    </lineage>
</organism>
<dbReference type="Proteomes" id="UP000002710">
    <property type="component" value="Chromosome"/>
</dbReference>
<dbReference type="STRING" id="207559.Dde_3136"/>
<dbReference type="DNASU" id="3758110"/>
<dbReference type="KEGG" id="dde:Dde_3136"/>
<keyword evidence="2" id="KW-1185">Reference proteome</keyword>
<name>Q30WL6_OLEA2</name>
<dbReference type="InterPro" id="IPR007922">
    <property type="entry name" value="DciA-like"/>
</dbReference>
<dbReference type="HOGENOM" id="CLU_125373_0_0_7"/>
<dbReference type="Pfam" id="PF05258">
    <property type="entry name" value="DciA"/>
    <property type="match status" value="1"/>
</dbReference>
<protein>
    <recommendedName>
        <fullName evidence="3">DUF721 domain-containing protein</fullName>
    </recommendedName>
</protein>
<dbReference type="AlphaFoldDB" id="Q30WL6"/>
<reference evidence="1 2" key="1">
    <citation type="journal article" date="2011" name="J. Bacteriol.">
        <title>Complete genome sequence and updated annotation of Desulfovibrio alaskensis G20.</title>
        <authorList>
            <person name="Hauser L.J."/>
            <person name="Land M.L."/>
            <person name="Brown S.D."/>
            <person name="Larimer F."/>
            <person name="Keller K.L."/>
            <person name="Rapp-Giles B.J."/>
            <person name="Price M.N."/>
            <person name="Lin M."/>
            <person name="Bruce D.C."/>
            <person name="Detter J.C."/>
            <person name="Tapia R."/>
            <person name="Han C.S."/>
            <person name="Goodwin L.A."/>
            <person name="Cheng J.F."/>
            <person name="Pitluck S."/>
            <person name="Copeland A."/>
            <person name="Lucas S."/>
            <person name="Nolan M."/>
            <person name="Lapidus A.L."/>
            <person name="Palumbo A.V."/>
            <person name="Wall J.D."/>
        </authorList>
    </citation>
    <scope>NUCLEOTIDE SEQUENCE [LARGE SCALE GENOMIC DNA]</scope>
    <source>
        <strain evidence="2">ATCC BAA 1058 / DSM 17464 / G20</strain>
    </source>
</reference>
<dbReference type="PANTHER" id="PTHR36456">
    <property type="entry name" value="UPF0232 PROTEIN SCO3875"/>
    <property type="match status" value="1"/>
</dbReference>
<dbReference type="eggNOG" id="COG5512">
    <property type="taxonomic scope" value="Bacteria"/>
</dbReference>
<evidence type="ECO:0000313" key="1">
    <source>
        <dbReference type="EMBL" id="ABB39930.2"/>
    </source>
</evidence>
<proteinExistence type="predicted"/>
<evidence type="ECO:0008006" key="3">
    <source>
        <dbReference type="Google" id="ProtNLM"/>
    </source>
</evidence>
<dbReference type="PANTHER" id="PTHR36456:SF1">
    <property type="entry name" value="UPF0232 PROTEIN SCO3875"/>
    <property type="match status" value="1"/>
</dbReference>
<dbReference type="EMBL" id="CP000112">
    <property type="protein sequence ID" value="ABB39930.2"/>
    <property type="molecule type" value="Genomic_DNA"/>
</dbReference>
<gene>
    <name evidence="1" type="ordered locus">Dde_3136</name>
</gene>
<evidence type="ECO:0000313" key="2">
    <source>
        <dbReference type="Proteomes" id="UP000002710"/>
    </source>
</evidence>